<name>A0A4U9R3H6_HATHI</name>
<dbReference type="InterPro" id="IPR050248">
    <property type="entry name" value="Polysacc_deacetylase_ArnD"/>
</dbReference>
<gene>
    <name evidence="3" type="primary">pdaA_1</name>
    <name evidence="3" type="ORF">NCTC503_00819</name>
</gene>
<dbReference type="Pfam" id="PF01522">
    <property type="entry name" value="Polysacc_deac_1"/>
    <property type="match status" value="1"/>
</dbReference>
<proteinExistence type="predicted"/>
<sequence length="298" mass="33999">MRNSNRRNQRKSLSPLKILLFAIFIVSFSFAILTQTQAILAKNENKKISNKLTALKEENKKSSEDMKKLENDIEKLKSEVKENMKNKKVAYLTFDDGPSRKNTRRILKTLKDHDVKATFFVNGHPGLEELYKEIVNDGHALANHTYSHDYSKVYSSVNNFKADVKKLDKYLEEVTGQAPNYLLRYPGGSNNTISYKYGGKGIMKDIVKEMSKEYEFFDWNVDSTDASAMTQKKDKIVQSVLSESKSTNQAVILMHDLDPKTTTADALPEIIKGLKAMGFEFDKMTKDSYAPHFTKVPK</sequence>
<dbReference type="GO" id="GO:0005975">
    <property type="term" value="P:carbohydrate metabolic process"/>
    <property type="evidence" value="ECO:0007669"/>
    <property type="project" value="InterPro"/>
</dbReference>
<feature type="coiled-coil region" evidence="1">
    <location>
        <begin position="38"/>
        <end position="86"/>
    </location>
</feature>
<dbReference type="AlphaFoldDB" id="A0A4U9R3H6"/>
<dbReference type="EMBL" id="LR590481">
    <property type="protein sequence ID" value="VTQ85765.1"/>
    <property type="molecule type" value="Genomic_DNA"/>
</dbReference>
<dbReference type="OrthoDB" id="258610at2"/>
<protein>
    <submittedName>
        <fullName evidence="3">Peptidoglycan N-acetylglucosamine deacetylase</fullName>
        <ecNumber evidence="3">3.-.-.-</ecNumber>
    </submittedName>
</protein>
<keyword evidence="3" id="KW-0378">Hydrolase</keyword>
<dbReference type="Proteomes" id="UP000308489">
    <property type="component" value="Chromosome 1"/>
</dbReference>
<reference evidence="3 4" key="1">
    <citation type="submission" date="2019-05" db="EMBL/GenBank/DDBJ databases">
        <authorList>
            <consortium name="Pathogen Informatics"/>
        </authorList>
    </citation>
    <scope>NUCLEOTIDE SEQUENCE [LARGE SCALE GENOMIC DNA]</scope>
    <source>
        <strain evidence="3 4">NCTC503</strain>
    </source>
</reference>
<keyword evidence="4" id="KW-1185">Reference proteome</keyword>
<organism evidence="3 4">
    <name type="scientific">Hathewaya histolytica</name>
    <name type="common">Clostridium histolyticum</name>
    <dbReference type="NCBI Taxonomy" id="1498"/>
    <lineage>
        <taxon>Bacteria</taxon>
        <taxon>Bacillati</taxon>
        <taxon>Bacillota</taxon>
        <taxon>Clostridia</taxon>
        <taxon>Eubacteriales</taxon>
        <taxon>Clostridiaceae</taxon>
        <taxon>Hathewaya</taxon>
    </lineage>
</organism>
<dbReference type="InterPro" id="IPR002509">
    <property type="entry name" value="NODB_dom"/>
</dbReference>
<keyword evidence="1" id="KW-0175">Coiled coil</keyword>
<dbReference type="Gene3D" id="3.20.20.370">
    <property type="entry name" value="Glycoside hydrolase/deacetylase"/>
    <property type="match status" value="1"/>
</dbReference>
<dbReference type="GO" id="GO:0016810">
    <property type="term" value="F:hydrolase activity, acting on carbon-nitrogen (but not peptide) bonds"/>
    <property type="evidence" value="ECO:0007669"/>
    <property type="project" value="InterPro"/>
</dbReference>
<dbReference type="PROSITE" id="PS51677">
    <property type="entry name" value="NODB"/>
    <property type="match status" value="1"/>
</dbReference>
<dbReference type="CDD" id="cd10944">
    <property type="entry name" value="CE4_SmPgdA_like"/>
    <property type="match status" value="1"/>
</dbReference>
<dbReference type="SUPFAM" id="SSF88713">
    <property type="entry name" value="Glycoside hydrolase/deacetylase"/>
    <property type="match status" value="1"/>
</dbReference>
<evidence type="ECO:0000313" key="3">
    <source>
        <dbReference type="EMBL" id="VTQ85765.1"/>
    </source>
</evidence>
<feature type="domain" description="NodB homology" evidence="2">
    <location>
        <begin position="88"/>
        <end position="282"/>
    </location>
</feature>
<dbReference type="PANTHER" id="PTHR10587:SF125">
    <property type="entry name" value="POLYSACCHARIDE DEACETYLASE YHEN-RELATED"/>
    <property type="match status" value="1"/>
</dbReference>
<accession>A0A4U9R3H6</accession>
<evidence type="ECO:0000313" key="4">
    <source>
        <dbReference type="Proteomes" id="UP000308489"/>
    </source>
</evidence>
<dbReference type="PANTHER" id="PTHR10587">
    <property type="entry name" value="GLYCOSYL TRANSFERASE-RELATED"/>
    <property type="match status" value="1"/>
</dbReference>
<dbReference type="EC" id="3.-.-.-" evidence="3"/>
<dbReference type="KEGG" id="hhw:NCTC503_00819"/>
<dbReference type="InterPro" id="IPR011330">
    <property type="entry name" value="Glyco_hydro/deAcase_b/a-brl"/>
</dbReference>
<evidence type="ECO:0000256" key="1">
    <source>
        <dbReference type="SAM" id="Coils"/>
    </source>
</evidence>
<dbReference type="RefSeq" id="WP_138209538.1">
    <property type="nucleotide sequence ID" value="NZ_CBCRUQ010000001.1"/>
</dbReference>
<evidence type="ECO:0000259" key="2">
    <source>
        <dbReference type="PROSITE" id="PS51677"/>
    </source>
</evidence>